<accession>A0A0M9UCY5</accession>
<sequence length="53" mass="6369">MVRRKIVRPHITLTNSSAGVWFRKLAFGRRFQYDAYRIVPVRFGLFLQTEQLK</sequence>
<organism evidence="1 2">
    <name type="scientific">Ardenticatena maritima</name>
    <dbReference type="NCBI Taxonomy" id="872965"/>
    <lineage>
        <taxon>Bacteria</taxon>
        <taxon>Bacillati</taxon>
        <taxon>Chloroflexota</taxon>
        <taxon>Ardenticatenia</taxon>
        <taxon>Ardenticatenales</taxon>
        <taxon>Ardenticatenaceae</taxon>
        <taxon>Ardenticatena</taxon>
    </lineage>
</organism>
<protein>
    <submittedName>
        <fullName evidence="1">Uncharacterized protein</fullName>
    </submittedName>
</protein>
<dbReference type="Proteomes" id="UP000037784">
    <property type="component" value="Unassembled WGS sequence"/>
</dbReference>
<evidence type="ECO:0000313" key="1">
    <source>
        <dbReference type="EMBL" id="GAP63370.1"/>
    </source>
</evidence>
<evidence type="ECO:0000313" key="2">
    <source>
        <dbReference type="Proteomes" id="UP000037784"/>
    </source>
</evidence>
<dbReference type="InParanoid" id="A0A0M9UCY5"/>
<dbReference type="AlphaFoldDB" id="A0A0M9UCY5"/>
<dbReference type="EMBL" id="BBZA01000138">
    <property type="protein sequence ID" value="GAP63370.1"/>
    <property type="molecule type" value="Genomic_DNA"/>
</dbReference>
<keyword evidence="2" id="KW-1185">Reference proteome</keyword>
<gene>
    <name evidence="1" type="ORF">ARMA_1793</name>
</gene>
<name>A0A0M9UCY5_9CHLR</name>
<comment type="caution">
    <text evidence="1">The sequence shown here is derived from an EMBL/GenBank/DDBJ whole genome shotgun (WGS) entry which is preliminary data.</text>
</comment>
<reference evidence="1 2" key="1">
    <citation type="journal article" date="2015" name="Genome Announc.">
        <title>Draft Genome Sequence of a Heterotrophic Facultative Anaerobic Thermophilic Bacterium, Ardenticatena maritima Strain 110ST.</title>
        <authorList>
            <person name="Kawaichi S."/>
            <person name="Yoshida T."/>
            <person name="Sako Y."/>
            <person name="Nakamura R."/>
        </authorList>
    </citation>
    <scope>NUCLEOTIDE SEQUENCE [LARGE SCALE GENOMIC DNA]</scope>
    <source>
        <strain evidence="1 2">110S</strain>
    </source>
</reference>
<reference evidence="2" key="2">
    <citation type="submission" date="2015-08" db="EMBL/GenBank/DDBJ databases">
        <title>Draft Genome Sequence of a Heterotrophic Facultative Anaerobic Bacterium Ardenticatena maritima Strain 110S.</title>
        <authorList>
            <person name="Kawaichi S."/>
            <person name="Yoshida T."/>
            <person name="Sako Y."/>
            <person name="Nakamura R."/>
        </authorList>
    </citation>
    <scope>NUCLEOTIDE SEQUENCE [LARGE SCALE GENOMIC DNA]</scope>
    <source>
        <strain evidence="2">110S</strain>
    </source>
</reference>
<proteinExistence type="predicted"/>